<evidence type="ECO:0000313" key="3">
    <source>
        <dbReference type="EMBL" id="SHL25733.1"/>
    </source>
</evidence>
<keyword evidence="5" id="KW-1185">Reference proteome</keyword>
<dbReference type="AlphaFoldDB" id="A0A1M6Z5L9"/>
<keyword evidence="1" id="KW-0472">Membrane</keyword>
<dbReference type="EMBL" id="FOKU01000006">
    <property type="protein sequence ID" value="SFC11531.1"/>
    <property type="molecule type" value="Genomic_DNA"/>
</dbReference>
<dbReference type="Proteomes" id="UP000184031">
    <property type="component" value="Unassembled WGS sequence"/>
</dbReference>
<name>A0A1M6Z5L9_9FLAO</name>
<evidence type="ECO:0000313" key="5">
    <source>
        <dbReference type="Proteomes" id="UP000198940"/>
    </source>
</evidence>
<evidence type="ECO:0000313" key="4">
    <source>
        <dbReference type="Proteomes" id="UP000184031"/>
    </source>
</evidence>
<organism evidence="3 4">
    <name type="scientific">Flagellimonas taeanensis</name>
    <dbReference type="NCBI Taxonomy" id="1005926"/>
    <lineage>
        <taxon>Bacteria</taxon>
        <taxon>Pseudomonadati</taxon>
        <taxon>Bacteroidota</taxon>
        <taxon>Flavobacteriia</taxon>
        <taxon>Flavobacteriales</taxon>
        <taxon>Flavobacteriaceae</taxon>
        <taxon>Flagellimonas</taxon>
    </lineage>
</organism>
<evidence type="ECO:0000256" key="1">
    <source>
        <dbReference type="SAM" id="Phobius"/>
    </source>
</evidence>
<keyword evidence="1" id="KW-1133">Transmembrane helix</keyword>
<dbReference type="OrthoDB" id="1445834at2"/>
<reference evidence="3 4" key="1">
    <citation type="submission" date="2016-11" db="EMBL/GenBank/DDBJ databases">
        <authorList>
            <person name="Varghese N."/>
            <person name="Submissions S."/>
        </authorList>
    </citation>
    <scope>NUCLEOTIDE SEQUENCE [LARGE SCALE GENOMIC DNA]</scope>
    <source>
        <strain evidence="3 4">CGMCC 1.12174</strain>
        <strain evidence="2 5">DSM 26351</strain>
    </source>
</reference>
<feature type="transmembrane region" description="Helical" evidence="1">
    <location>
        <begin position="91"/>
        <end position="110"/>
    </location>
</feature>
<sequence length="112" mass="12977">MIGIVFLLIALIGPMVLLSTFLYFRYPDAQVSRVDRWIPPLTSTLALWSFCTCWLWFYLFNLYIGLPVLLMAIGLHLYAMSKNLNPKLRRINAILIWAACGVGFLSYFYFDV</sequence>
<dbReference type="EMBL" id="FRAT01000008">
    <property type="protein sequence ID" value="SHL25733.1"/>
    <property type="molecule type" value="Genomic_DNA"/>
</dbReference>
<evidence type="ECO:0008006" key="6">
    <source>
        <dbReference type="Google" id="ProtNLM"/>
    </source>
</evidence>
<proteinExistence type="predicted"/>
<gene>
    <name evidence="2" type="ORF">SAMN04487891_10639</name>
    <name evidence="3" type="ORF">SAMN05216293_3082</name>
</gene>
<evidence type="ECO:0000313" key="2">
    <source>
        <dbReference type="EMBL" id="SFC11531.1"/>
    </source>
</evidence>
<feature type="transmembrane region" description="Helical" evidence="1">
    <location>
        <begin position="6"/>
        <end position="25"/>
    </location>
</feature>
<dbReference type="RefSeq" id="WP_072881465.1">
    <property type="nucleotide sequence ID" value="NZ_FOKU01000006.1"/>
</dbReference>
<accession>A0A1M6Z5L9</accession>
<dbReference type="STRING" id="1055723.SAMN05216293_3082"/>
<protein>
    <recommendedName>
        <fullName evidence="6">TspO and MBR related proteins</fullName>
    </recommendedName>
</protein>
<keyword evidence="1" id="KW-0812">Transmembrane</keyword>
<comment type="caution">
    <text evidence="3">The sequence shown here is derived from an EMBL/GenBank/DDBJ whole genome shotgun (WGS) entry which is preliminary data.</text>
</comment>
<feature type="transmembrane region" description="Helical" evidence="1">
    <location>
        <begin position="63"/>
        <end position="79"/>
    </location>
</feature>
<dbReference type="Proteomes" id="UP000198940">
    <property type="component" value="Unassembled WGS sequence"/>
</dbReference>